<dbReference type="HOGENOM" id="CLU_004131_4_1_9"/>
<dbReference type="GO" id="GO:0032300">
    <property type="term" value="C:mismatch repair complex"/>
    <property type="evidence" value="ECO:0007669"/>
    <property type="project" value="InterPro"/>
</dbReference>
<keyword evidence="3 4" id="KW-0234">DNA repair</keyword>
<dbReference type="GO" id="GO:0030983">
    <property type="term" value="F:mismatched DNA binding"/>
    <property type="evidence" value="ECO:0007669"/>
    <property type="project" value="InterPro"/>
</dbReference>
<name>G9YII1_9FIRM</name>
<dbReference type="STRING" id="861450.HMPREF0080_01473"/>
<evidence type="ECO:0000256" key="1">
    <source>
        <dbReference type="ARBA" id="ARBA00006082"/>
    </source>
</evidence>
<dbReference type="GO" id="GO:0016887">
    <property type="term" value="F:ATP hydrolysis activity"/>
    <property type="evidence" value="ECO:0007669"/>
    <property type="project" value="InterPro"/>
</dbReference>
<dbReference type="RefSeq" id="WP_006790441.1">
    <property type="nucleotide sequence ID" value="NZ_JH417603.1"/>
</dbReference>
<dbReference type="InterPro" id="IPR014721">
    <property type="entry name" value="Ribsml_uS5_D2-typ_fold_subgr"/>
</dbReference>
<dbReference type="InterPro" id="IPR002099">
    <property type="entry name" value="MutL/Mlh/PMS"/>
</dbReference>
<dbReference type="PANTHER" id="PTHR10073">
    <property type="entry name" value="DNA MISMATCH REPAIR PROTEIN MLH, PMS, MUTL"/>
    <property type="match status" value="1"/>
</dbReference>
<evidence type="ECO:0000259" key="6">
    <source>
        <dbReference type="SMART" id="SM01340"/>
    </source>
</evidence>
<dbReference type="HAMAP" id="MF_00149">
    <property type="entry name" value="DNA_mis_repair"/>
    <property type="match status" value="1"/>
</dbReference>
<keyword evidence="8" id="KW-1185">Reference proteome</keyword>
<comment type="caution">
    <text evidence="7">The sequence shown here is derived from an EMBL/GenBank/DDBJ whole genome shotgun (WGS) entry which is preliminary data.</text>
</comment>
<dbReference type="InterPro" id="IPR037198">
    <property type="entry name" value="MutL_C_sf"/>
</dbReference>
<dbReference type="eggNOG" id="COG0323">
    <property type="taxonomic scope" value="Bacteria"/>
</dbReference>
<dbReference type="Gene3D" id="3.30.565.10">
    <property type="entry name" value="Histidine kinase-like ATPase, C-terminal domain"/>
    <property type="match status" value="1"/>
</dbReference>
<dbReference type="Gene3D" id="3.30.1370.100">
    <property type="entry name" value="MutL, C-terminal domain, regulatory subdomain"/>
    <property type="match status" value="1"/>
</dbReference>
<dbReference type="SMART" id="SM00853">
    <property type="entry name" value="MutL_C"/>
    <property type="match status" value="1"/>
</dbReference>
<dbReference type="FunFam" id="3.30.565.10:FF:000003">
    <property type="entry name" value="DNA mismatch repair endonuclease MutL"/>
    <property type="match status" value="1"/>
</dbReference>
<evidence type="ECO:0000256" key="3">
    <source>
        <dbReference type="ARBA" id="ARBA00023204"/>
    </source>
</evidence>
<comment type="function">
    <text evidence="4">This protein is involved in the repair of mismatches in DNA. It is required for dam-dependent methyl-directed DNA mismatch repair. May act as a 'molecular matchmaker', a protein that promotes the formation of a stable complex between two or more DNA-binding proteins in an ATP-dependent manner without itself being part of a final effector complex.</text>
</comment>
<dbReference type="CDD" id="cd16926">
    <property type="entry name" value="HATPase_MutL-MLH-PMS-like"/>
    <property type="match status" value="1"/>
</dbReference>
<dbReference type="GO" id="GO:0005524">
    <property type="term" value="F:ATP binding"/>
    <property type="evidence" value="ECO:0007669"/>
    <property type="project" value="InterPro"/>
</dbReference>
<dbReference type="Pfam" id="PF08676">
    <property type="entry name" value="MutL_C"/>
    <property type="match status" value="1"/>
</dbReference>
<dbReference type="Gene3D" id="3.30.230.10">
    <property type="match status" value="1"/>
</dbReference>
<proteinExistence type="inferred from homology"/>
<sequence>MSSIIHVLDEATANKIAAGEVVERPASVIKEMVENALDAGATAIETEIADGGRTYMRVSDNGSGMSREDAKKCIIRHGTSKISTIEDIFSMSSLGFRGEAVPSIAAVSRLTITTRTEDDEFAFRLTLAGGTVTGEEQTGAAVGTTMEVSDLFFNTPARKKFMKSERTESSKISDILTKLALTRPDVSFTFINNGRTSGHTGGNGSALDAVAAVYGASVAKEVFPVTYAADDITLDGFIGKPSLLKSSRAWQTCIVNNRVIHNAVVFKAIENAYHAMLPKTGYPFAILYLHIDPAAIDVNVHPAKTEIKFADEQRVYRAVYHSIITALMGQEKPEQVATPANLSPRQVLKAELAAAPTEFAFSGQNTPADIVRETGPMPAGDKAALQHGYIPLKKDAAAPYRPAAHVRLYAAGNTLSDVLEGRREMPVPAEKEESIAFEGDAELFVPLGVVADCYILAKKGEDLYIVDQHAAHERVRYDKFCRRAGAMPSQQLLTAEFVEVDAHDMELFAERADVFTDLGYTYSEAGPATLRIEAVPADLPTSCIADSLQEICRILHESPTTDKAVLRHRSLAYLSCRGAVKAGDRLTVREMKELLEALFHTETPYVCPHGRPVIVRFTPAELAKLFKRT</sequence>
<dbReference type="InterPro" id="IPR036890">
    <property type="entry name" value="HATPase_C_sf"/>
</dbReference>
<keyword evidence="2 4" id="KW-0227">DNA damage</keyword>
<dbReference type="InterPro" id="IPR020568">
    <property type="entry name" value="Ribosomal_Su5_D2-typ_SF"/>
</dbReference>
<reference evidence="7 8" key="1">
    <citation type="submission" date="2011-08" db="EMBL/GenBank/DDBJ databases">
        <authorList>
            <person name="Weinstock G."/>
            <person name="Sodergren E."/>
            <person name="Clifton S."/>
            <person name="Fulton L."/>
            <person name="Fulton B."/>
            <person name="Courtney L."/>
            <person name="Fronick C."/>
            <person name="Harrison M."/>
            <person name="Strong C."/>
            <person name="Farmer C."/>
            <person name="Delahaunty K."/>
            <person name="Markovic C."/>
            <person name="Hall O."/>
            <person name="Minx P."/>
            <person name="Tomlinson C."/>
            <person name="Mitreva M."/>
            <person name="Hou S."/>
            <person name="Chen J."/>
            <person name="Wollam A."/>
            <person name="Pepin K.H."/>
            <person name="Johnson M."/>
            <person name="Bhonagiri V."/>
            <person name="Zhang X."/>
            <person name="Suruliraj S."/>
            <person name="Warren W."/>
            <person name="Chinwalla A."/>
            <person name="Mardis E.R."/>
            <person name="Wilson R.K."/>
        </authorList>
    </citation>
    <scope>NUCLEOTIDE SEQUENCE [LARGE SCALE GENOMIC DNA]</scope>
    <source>
        <strain evidence="7 8">F0357</strain>
    </source>
</reference>
<evidence type="ECO:0000313" key="7">
    <source>
        <dbReference type="EMBL" id="EHM39434.1"/>
    </source>
</evidence>
<dbReference type="SUPFAM" id="SSF54211">
    <property type="entry name" value="Ribosomal protein S5 domain 2-like"/>
    <property type="match status" value="1"/>
</dbReference>
<dbReference type="SUPFAM" id="SSF55874">
    <property type="entry name" value="ATPase domain of HSP90 chaperone/DNA topoisomerase II/histidine kinase"/>
    <property type="match status" value="1"/>
</dbReference>
<feature type="domain" description="DNA mismatch repair protein S5" evidence="6">
    <location>
        <begin position="210"/>
        <end position="328"/>
    </location>
</feature>
<accession>G9YII1</accession>
<evidence type="ECO:0000256" key="2">
    <source>
        <dbReference type="ARBA" id="ARBA00022763"/>
    </source>
</evidence>
<dbReference type="GO" id="GO:0006298">
    <property type="term" value="P:mismatch repair"/>
    <property type="evidence" value="ECO:0007669"/>
    <property type="project" value="UniProtKB-UniRule"/>
</dbReference>
<dbReference type="InterPro" id="IPR042120">
    <property type="entry name" value="MutL_C_dimsub"/>
</dbReference>
<dbReference type="SUPFAM" id="SSF118116">
    <property type="entry name" value="DNA mismatch repair protein MutL"/>
    <property type="match status" value="1"/>
</dbReference>
<dbReference type="AlphaFoldDB" id="G9YII1"/>
<dbReference type="Pfam" id="PF13589">
    <property type="entry name" value="HATPase_c_3"/>
    <property type="match status" value="1"/>
</dbReference>
<dbReference type="Pfam" id="PF01119">
    <property type="entry name" value="DNA_mis_repair"/>
    <property type="match status" value="1"/>
</dbReference>
<dbReference type="PANTHER" id="PTHR10073:SF12">
    <property type="entry name" value="DNA MISMATCH REPAIR PROTEIN MLH1"/>
    <property type="match status" value="1"/>
</dbReference>
<dbReference type="Proteomes" id="UP000005481">
    <property type="component" value="Unassembled WGS sequence"/>
</dbReference>
<evidence type="ECO:0000256" key="4">
    <source>
        <dbReference type="HAMAP-Rule" id="MF_00149"/>
    </source>
</evidence>
<evidence type="ECO:0000259" key="5">
    <source>
        <dbReference type="SMART" id="SM00853"/>
    </source>
</evidence>
<feature type="domain" description="MutL C-terminal dimerisation" evidence="5">
    <location>
        <begin position="446"/>
        <end position="586"/>
    </location>
</feature>
<comment type="similarity">
    <text evidence="1 4">Belongs to the DNA mismatch repair MutL/HexB family.</text>
</comment>
<dbReference type="SMART" id="SM01340">
    <property type="entry name" value="DNA_mis_repair"/>
    <property type="match status" value="1"/>
</dbReference>
<dbReference type="Gene3D" id="3.30.1540.20">
    <property type="entry name" value="MutL, C-terminal domain, dimerisation subdomain"/>
    <property type="match status" value="1"/>
</dbReference>
<dbReference type="NCBIfam" id="TIGR00585">
    <property type="entry name" value="mutl"/>
    <property type="match status" value="1"/>
</dbReference>
<protein>
    <recommendedName>
        <fullName evidence="4">DNA mismatch repair protein MutL</fullName>
    </recommendedName>
</protein>
<dbReference type="EMBL" id="AGCJ01000066">
    <property type="protein sequence ID" value="EHM39434.1"/>
    <property type="molecule type" value="Genomic_DNA"/>
</dbReference>
<dbReference type="InterPro" id="IPR014790">
    <property type="entry name" value="MutL_C"/>
</dbReference>
<dbReference type="InterPro" id="IPR042121">
    <property type="entry name" value="MutL_C_regsub"/>
</dbReference>
<dbReference type="CDD" id="cd00782">
    <property type="entry name" value="MutL_Trans"/>
    <property type="match status" value="1"/>
</dbReference>
<evidence type="ECO:0000313" key="8">
    <source>
        <dbReference type="Proteomes" id="UP000005481"/>
    </source>
</evidence>
<dbReference type="InterPro" id="IPR020667">
    <property type="entry name" value="DNA_mismatch_repair_MutL"/>
</dbReference>
<organism evidence="7 8">
    <name type="scientific">Anaeroglobus geminatus F0357</name>
    <dbReference type="NCBI Taxonomy" id="861450"/>
    <lineage>
        <taxon>Bacteria</taxon>
        <taxon>Bacillati</taxon>
        <taxon>Bacillota</taxon>
        <taxon>Negativicutes</taxon>
        <taxon>Veillonellales</taxon>
        <taxon>Veillonellaceae</taxon>
        <taxon>Anaeroglobus</taxon>
    </lineage>
</organism>
<dbReference type="InterPro" id="IPR013507">
    <property type="entry name" value="DNA_mismatch_S5_2-like"/>
</dbReference>
<dbReference type="PATRIC" id="fig|861450.3.peg.1358"/>
<dbReference type="OrthoDB" id="9763467at2"/>
<gene>
    <name evidence="4" type="primary">mutL</name>
    <name evidence="7" type="ORF">HMPREF0080_01473</name>
</gene>
<dbReference type="GO" id="GO:0140664">
    <property type="term" value="F:ATP-dependent DNA damage sensor activity"/>
    <property type="evidence" value="ECO:0007669"/>
    <property type="project" value="InterPro"/>
</dbReference>
<dbReference type="InterPro" id="IPR038973">
    <property type="entry name" value="MutL/Mlh/Pms-like"/>
</dbReference>